<dbReference type="InterPro" id="IPR045809">
    <property type="entry name" value="MobI"/>
</dbReference>
<keyword evidence="1" id="KW-0614">Plasmid</keyword>
<accession>A0A6N1ASW4</accession>
<sequence>MTLEDEIKALRERTGASFTDLLRALLLSEGDVLETEARGLSSGFYGECERVRQERPSSEHNRYLARVERRNVAISIRWAKVRFFGGKGSRRRMDENVPRGDTAQYPMTSFPDAQDWERVLISDLEEKFGPLRSRSSMVAKMAVLGAAYRQVEEGARQRQAALEADTAKF</sequence>
<evidence type="ECO:0000313" key="2">
    <source>
        <dbReference type="Proteomes" id="UP000509702"/>
    </source>
</evidence>
<dbReference type="RefSeq" id="WP_109155273.1">
    <property type="nucleotide sequence ID" value="NZ_BSOV01000001.1"/>
</dbReference>
<geneLocation type="plasmid" evidence="1 2">
    <name>unnamed7</name>
</geneLocation>
<proteinExistence type="predicted"/>
<evidence type="ECO:0000313" key="1">
    <source>
        <dbReference type="EMBL" id="QKS54696.1"/>
    </source>
</evidence>
<protein>
    <submittedName>
        <fullName evidence="1">Uncharacterized protein</fullName>
    </submittedName>
</protein>
<dbReference type="EMBL" id="CP054622">
    <property type="protein sequence ID" value="QKS54696.1"/>
    <property type="molecule type" value="Genomic_DNA"/>
</dbReference>
<name>A0A6N1ASW4_9PROT</name>
<dbReference type="Pfam" id="PF19456">
    <property type="entry name" value="MobI"/>
    <property type="match status" value="1"/>
</dbReference>
<dbReference type="Proteomes" id="UP000509702">
    <property type="component" value="Plasmid unnamed7"/>
</dbReference>
<organism evidence="1 2">
    <name type="scientific">Azospirillum oryzae</name>
    <dbReference type="NCBI Taxonomy" id="286727"/>
    <lineage>
        <taxon>Bacteria</taxon>
        <taxon>Pseudomonadati</taxon>
        <taxon>Pseudomonadota</taxon>
        <taxon>Alphaproteobacteria</taxon>
        <taxon>Rhodospirillales</taxon>
        <taxon>Azospirillaceae</taxon>
        <taxon>Azospirillum</taxon>
    </lineage>
</organism>
<dbReference type="KEGG" id="aoz:HUE56_29790"/>
<reference evidence="1 2" key="1">
    <citation type="submission" date="2020-06" db="EMBL/GenBank/DDBJ databases">
        <title>Complete genome of Azosprillum oryzae KACC14407.</title>
        <authorList>
            <person name="Kim M."/>
            <person name="Park Y.-J."/>
            <person name="Shin J.-H."/>
        </authorList>
    </citation>
    <scope>NUCLEOTIDE SEQUENCE [LARGE SCALE GENOMIC DNA]</scope>
    <source>
        <strain evidence="1 2">KACC 14407</strain>
        <plasmid evidence="1 2">unnamed7</plasmid>
    </source>
</reference>
<gene>
    <name evidence="1" type="ORF">HUE56_29790</name>
</gene>
<dbReference type="AlphaFoldDB" id="A0A6N1ASW4"/>
<keyword evidence="2" id="KW-1185">Reference proteome</keyword>